<feature type="region of interest" description="Disordered" evidence="1">
    <location>
        <begin position="149"/>
        <end position="187"/>
    </location>
</feature>
<protein>
    <submittedName>
        <fullName evidence="2">Uncharacterized protein</fullName>
    </submittedName>
</protein>
<gene>
    <name evidence="2" type="ORF">LSP00402_LOCUS12012</name>
</gene>
<name>A0A7S2TS33_9EUKA</name>
<dbReference type="AlphaFoldDB" id="A0A7S2TS33"/>
<accession>A0A7S2TS33</accession>
<organism evidence="2">
    <name type="scientific">Lotharella oceanica</name>
    <dbReference type="NCBI Taxonomy" id="641309"/>
    <lineage>
        <taxon>Eukaryota</taxon>
        <taxon>Sar</taxon>
        <taxon>Rhizaria</taxon>
        <taxon>Cercozoa</taxon>
        <taxon>Chlorarachniophyceae</taxon>
        <taxon>Lotharella</taxon>
    </lineage>
</organism>
<evidence type="ECO:0000313" key="2">
    <source>
        <dbReference type="EMBL" id="CAD9768035.1"/>
    </source>
</evidence>
<dbReference type="EMBL" id="HBHP01019334">
    <property type="protein sequence ID" value="CAD9768035.1"/>
    <property type="molecule type" value="Transcribed_RNA"/>
</dbReference>
<feature type="compositionally biased region" description="Polar residues" evidence="1">
    <location>
        <begin position="154"/>
        <end position="167"/>
    </location>
</feature>
<reference evidence="2" key="1">
    <citation type="submission" date="2021-01" db="EMBL/GenBank/DDBJ databases">
        <authorList>
            <person name="Corre E."/>
            <person name="Pelletier E."/>
            <person name="Niang G."/>
            <person name="Scheremetjew M."/>
            <person name="Finn R."/>
            <person name="Kale V."/>
            <person name="Holt S."/>
            <person name="Cochrane G."/>
            <person name="Meng A."/>
            <person name="Brown T."/>
            <person name="Cohen L."/>
        </authorList>
    </citation>
    <scope>NUCLEOTIDE SEQUENCE</scope>
    <source>
        <strain evidence="2">CCMP622</strain>
    </source>
</reference>
<sequence>MGLLCPTCEKAEENEVELYRLLGKICDEYESSEVIAVLGPEGSILMDFWVDGSATTKTQRRVSDQEGKSGVFWTLKKSAEQFGQLMNCSYTPIIHIRGQKYLVSCFHLRTHMLTLISSPADPGRFNTTDADRKIKPFLQELETKISGEKLSRGSLRSSRAKYNSLQSKRMRNYRNESDKKNVHISSR</sequence>
<proteinExistence type="predicted"/>
<evidence type="ECO:0000256" key="1">
    <source>
        <dbReference type="SAM" id="MobiDB-lite"/>
    </source>
</evidence>